<feature type="region of interest" description="Disordered" evidence="1">
    <location>
        <begin position="202"/>
        <end position="229"/>
    </location>
</feature>
<keyword evidence="4" id="KW-1185">Reference proteome</keyword>
<keyword evidence="2" id="KW-1133">Transmembrane helix</keyword>
<feature type="transmembrane region" description="Helical" evidence="2">
    <location>
        <begin position="168"/>
        <end position="191"/>
    </location>
</feature>
<evidence type="ECO:0000256" key="1">
    <source>
        <dbReference type="SAM" id="MobiDB-lite"/>
    </source>
</evidence>
<name>A0AAD7AJP2_9AGAR</name>
<organism evidence="3 4">
    <name type="scientific">Mycena albidolilacea</name>
    <dbReference type="NCBI Taxonomy" id="1033008"/>
    <lineage>
        <taxon>Eukaryota</taxon>
        <taxon>Fungi</taxon>
        <taxon>Dikarya</taxon>
        <taxon>Basidiomycota</taxon>
        <taxon>Agaricomycotina</taxon>
        <taxon>Agaricomycetes</taxon>
        <taxon>Agaricomycetidae</taxon>
        <taxon>Agaricales</taxon>
        <taxon>Marasmiineae</taxon>
        <taxon>Mycenaceae</taxon>
        <taxon>Mycena</taxon>
    </lineage>
</organism>
<dbReference type="EMBL" id="JARIHO010000005">
    <property type="protein sequence ID" value="KAJ7360830.1"/>
    <property type="molecule type" value="Genomic_DNA"/>
</dbReference>
<protein>
    <submittedName>
        <fullName evidence="3">Uncharacterized protein</fullName>
    </submittedName>
</protein>
<comment type="caution">
    <text evidence="3">The sequence shown here is derived from an EMBL/GenBank/DDBJ whole genome shotgun (WGS) entry which is preliminary data.</text>
</comment>
<feature type="transmembrane region" description="Helical" evidence="2">
    <location>
        <begin position="127"/>
        <end position="148"/>
    </location>
</feature>
<sequence length="229" mass="25149">MGRLPLFDKTVLIYLLCFLFYFIVIYGVCYAPTFLQSYPPTAAFGDALANYYAWMGERNNLLRGLTSYSFLRIVFFLCLFARGVYVARRTTRASPDGTAPASGSDTHPTALEAQVALPTAPTPVPNAGLFILGVVRIVLDVSVFIWSVTEAGVFSLQRPLLDNIRVAVQHTVGGFKVIFGPAMLMAFLACVERAMTGQAAKERAAKATKTESVAVMPEREKPYTDEEKV</sequence>
<dbReference type="AlphaFoldDB" id="A0AAD7AJP2"/>
<keyword evidence="2" id="KW-0472">Membrane</keyword>
<dbReference type="Proteomes" id="UP001218218">
    <property type="component" value="Unassembled WGS sequence"/>
</dbReference>
<keyword evidence="2" id="KW-0812">Transmembrane</keyword>
<evidence type="ECO:0000313" key="4">
    <source>
        <dbReference type="Proteomes" id="UP001218218"/>
    </source>
</evidence>
<proteinExistence type="predicted"/>
<feature type="transmembrane region" description="Helical" evidence="2">
    <location>
        <begin position="65"/>
        <end position="85"/>
    </location>
</feature>
<feature type="transmembrane region" description="Helical" evidence="2">
    <location>
        <begin position="12"/>
        <end position="35"/>
    </location>
</feature>
<evidence type="ECO:0000256" key="2">
    <source>
        <dbReference type="SAM" id="Phobius"/>
    </source>
</evidence>
<feature type="compositionally biased region" description="Basic and acidic residues" evidence="1">
    <location>
        <begin position="217"/>
        <end position="229"/>
    </location>
</feature>
<reference evidence="3" key="1">
    <citation type="submission" date="2023-03" db="EMBL/GenBank/DDBJ databases">
        <title>Massive genome expansion in bonnet fungi (Mycena s.s.) driven by repeated elements and novel gene families across ecological guilds.</title>
        <authorList>
            <consortium name="Lawrence Berkeley National Laboratory"/>
            <person name="Harder C.B."/>
            <person name="Miyauchi S."/>
            <person name="Viragh M."/>
            <person name="Kuo A."/>
            <person name="Thoen E."/>
            <person name="Andreopoulos B."/>
            <person name="Lu D."/>
            <person name="Skrede I."/>
            <person name="Drula E."/>
            <person name="Henrissat B."/>
            <person name="Morin E."/>
            <person name="Kohler A."/>
            <person name="Barry K."/>
            <person name="LaButti K."/>
            <person name="Morin E."/>
            <person name="Salamov A."/>
            <person name="Lipzen A."/>
            <person name="Mereny Z."/>
            <person name="Hegedus B."/>
            <person name="Baldrian P."/>
            <person name="Stursova M."/>
            <person name="Weitz H."/>
            <person name="Taylor A."/>
            <person name="Grigoriev I.V."/>
            <person name="Nagy L.G."/>
            <person name="Martin F."/>
            <person name="Kauserud H."/>
        </authorList>
    </citation>
    <scope>NUCLEOTIDE SEQUENCE</scope>
    <source>
        <strain evidence="3">CBHHK002</strain>
    </source>
</reference>
<evidence type="ECO:0000313" key="3">
    <source>
        <dbReference type="EMBL" id="KAJ7360830.1"/>
    </source>
</evidence>
<gene>
    <name evidence="3" type="ORF">DFH08DRAFT_842342</name>
</gene>
<accession>A0AAD7AJP2</accession>